<name>A0ABS2W9P7_9GAMM</name>
<dbReference type="InterPro" id="IPR012899">
    <property type="entry name" value="LTXXQ"/>
</dbReference>
<dbReference type="RefSeq" id="WP_205213873.1">
    <property type="nucleotide sequence ID" value="NZ_JAFFZP010000022.1"/>
</dbReference>
<comment type="similarity">
    <text evidence="2">Belongs to the CpxP/Spy family.</text>
</comment>
<organism evidence="6 7">
    <name type="scientific">Amphritea pacifica</name>
    <dbReference type="NCBI Taxonomy" id="2811233"/>
    <lineage>
        <taxon>Bacteria</taxon>
        <taxon>Pseudomonadati</taxon>
        <taxon>Pseudomonadota</taxon>
        <taxon>Gammaproteobacteria</taxon>
        <taxon>Oceanospirillales</taxon>
        <taxon>Oceanospirillaceae</taxon>
        <taxon>Amphritea</taxon>
    </lineage>
</organism>
<gene>
    <name evidence="6" type="ORF">JW498_13750</name>
</gene>
<evidence type="ECO:0000313" key="6">
    <source>
        <dbReference type="EMBL" id="MBN0988433.1"/>
    </source>
</evidence>
<sequence>MRKQLVIGITAAVIGAGALSAGLASAKDGWDRCGDRQEGRHGKYEQMEGKHAARRMDMMADKLALSDEQKTQMQELFQNQQGQMKDQRGAMREMHSALRDLDVNASDYDQQVAALVSKAQEQTAQMIQMRAQQKKALFAILTPEQQQKFMEMRPAKNRS</sequence>
<keyword evidence="7" id="KW-1185">Reference proteome</keyword>
<dbReference type="EMBL" id="JAFFZP010000022">
    <property type="protein sequence ID" value="MBN0988433.1"/>
    <property type="molecule type" value="Genomic_DNA"/>
</dbReference>
<accession>A0ABS2W9P7</accession>
<dbReference type="PANTHER" id="PTHR38102">
    <property type="entry name" value="PERIPLASMIC CHAPERONE SPY"/>
    <property type="match status" value="1"/>
</dbReference>
<feature type="signal peptide" evidence="5">
    <location>
        <begin position="1"/>
        <end position="26"/>
    </location>
</feature>
<protein>
    <submittedName>
        <fullName evidence="6">Spy/CpxP family protein refolding chaperone</fullName>
    </submittedName>
</protein>
<evidence type="ECO:0000256" key="4">
    <source>
        <dbReference type="ARBA" id="ARBA00022764"/>
    </source>
</evidence>
<dbReference type="Gene3D" id="1.20.120.1490">
    <property type="match status" value="1"/>
</dbReference>
<dbReference type="Proteomes" id="UP000760472">
    <property type="component" value="Unassembled WGS sequence"/>
</dbReference>
<keyword evidence="3 5" id="KW-0732">Signal</keyword>
<evidence type="ECO:0000256" key="3">
    <source>
        <dbReference type="ARBA" id="ARBA00022729"/>
    </source>
</evidence>
<reference evidence="6 7" key="1">
    <citation type="submission" date="2021-02" db="EMBL/GenBank/DDBJ databases">
        <title>A novel species of genus Amphritea isolated from a fishpond in China.</title>
        <authorList>
            <person name="Lu H."/>
        </authorList>
    </citation>
    <scope>NUCLEOTIDE SEQUENCE [LARGE SCALE GENOMIC DNA]</scope>
    <source>
        <strain evidence="6 7">RP18W</strain>
    </source>
</reference>
<evidence type="ECO:0000256" key="2">
    <source>
        <dbReference type="ARBA" id="ARBA00008441"/>
    </source>
</evidence>
<feature type="chain" id="PRO_5046114815" evidence="5">
    <location>
        <begin position="27"/>
        <end position="159"/>
    </location>
</feature>
<dbReference type="PIRSF" id="PIRSF034445">
    <property type="entry name" value="CpxP_Spy"/>
    <property type="match status" value="1"/>
</dbReference>
<dbReference type="PANTHER" id="PTHR38102:SF1">
    <property type="entry name" value="PERIPLASMIC CHAPERONE SPY"/>
    <property type="match status" value="1"/>
</dbReference>
<evidence type="ECO:0000256" key="1">
    <source>
        <dbReference type="ARBA" id="ARBA00004418"/>
    </source>
</evidence>
<evidence type="ECO:0000256" key="5">
    <source>
        <dbReference type="SAM" id="SignalP"/>
    </source>
</evidence>
<dbReference type="InterPro" id="IPR052211">
    <property type="entry name" value="Cpx_auxiliary_protein"/>
</dbReference>
<dbReference type="Pfam" id="PF07813">
    <property type="entry name" value="LTXXQ"/>
    <property type="match status" value="1"/>
</dbReference>
<proteinExistence type="inferred from homology"/>
<keyword evidence="4" id="KW-0574">Periplasm</keyword>
<comment type="subcellular location">
    <subcellularLocation>
        <location evidence="1">Periplasm</location>
    </subcellularLocation>
</comment>
<comment type="caution">
    <text evidence="6">The sequence shown here is derived from an EMBL/GenBank/DDBJ whole genome shotgun (WGS) entry which is preliminary data.</text>
</comment>
<evidence type="ECO:0000313" key="7">
    <source>
        <dbReference type="Proteomes" id="UP000760472"/>
    </source>
</evidence>